<name>A0ABD0JPG1_9CAEN</name>
<feature type="region of interest" description="Disordered" evidence="1">
    <location>
        <begin position="1"/>
        <end position="27"/>
    </location>
</feature>
<organism evidence="2 3">
    <name type="scientific">Batillaria attramentaria</name>
    <dbReference type="NCBI Taxonomy" id="370345"/>
    <lineage>
        <taxon>Eukaryota</taxon>
        <taxon>Metazoa</taxon>
        <taxon>Spiralia</taxon>
        <taxon>Lophotrochozoa</taxon>
        <taxon>Mollusca</taxon>
        <taxon>Gastropoda</taxon>
        <taxon>Caenogastropoda</taxon>
        <taxon>Sorbeoconcha</taxon>
        <taxon>Cerithioidea</taxon>
        <taxon>Batillariidae</taxon>
        <taxon>Batillaria</taxon>
    </lineage>
</organism>
<dbReference type="PANTHER" id="PTHR10773:SF19">
    <property type="match status" value="1"/>
</dbReference>
<gene>
    <name evidence="2" type="ORF">BaRGS_00032230</name>
</gene>
<evidence type="ECO:0000256" key="1">
    <source>
        <dbReference type="SAM" id="MobiDB-lite"/>
    </source>
</evidence>
<evidence type="ECO:0000313" key="3">
    <source>
        <dbReference type="Proteomes" id="UP001519460"/>
    </source>
</evidence>
<dbReference type="Proteomes" id="UP001519460">
    <property type="component" value="Unassembled WGS sequence"/>
</dbReference>
<keyword evidence="3" id="KW-1185">Reference proteome</keyword>
<evidence type="ECO:0000313" key="2">
    <source>
        <dbReference type="EMBL" id="KAK7476550.1"/>
    </source>
</evidence>
<dbReference type="PANTHER" id="PTHR10773">
    <property type="entry name" value="DNA-DIRECTED RNA POLYMERASES I, II, AND III SUBUNIT RPABC2"/>
    <property type="match status" value="1"/>
</dbReference>
<protein>
    <submittedName>
        <fullName evidence="2">Uncharacterized protein</fullName>
    </submittedName>
</protein>
<proteinExistence type="predicted"/>
<dbReference type="AlphaFoldDB" id="A0ABD0JPG1"/>
<comment type="caution">
    <text evidence="2">The sequence shown here is derived from an EMBL/GenBank/DDBJ whole genome shotgun (WGS) entry which is preliminary data.</text>
</comment>
<sequence>MGTFTGGDGRGRHRAHNRTHDSAVEGVRGPPSDLFPCVESHYTRKDTKRQYLDASLNGHKNVPICTKKSVLPMVKVPVSCRKYRDVFNSEFNLSFHKPKKDQCMVCVNYAMKQKQGLVNEKEEQEFQRHTQLKMRAKAEKTQDKELAKKDPTKHVVTLDLQAVLPTPCGLVSQLYYKRKLFCLQFHGCIHWVDGKVNLLCVG</sequence>
<dbReference type="EMBL" id="JACVVK020000373">
    <property type="protein sequence ID" value="KAK7476550.1"/>
    <property type="molecule type" value="Genomic_DNA"/>
</dbReference>
<reference evidence="2 3" key="1">
    <citation type="journal article" date="2023" name="Sci. Data">
        <title>Genome assembly of the Korean intertidal mud-creeper Batillaria attramentaria.</title>
        <authorList>
            <person name="Patra A.K."/>
            <person name="Ho P.T."/>
            <person name="Jun S."/>
            <person name="Lee S.J."/>
            <person name="Kim Y."/>
            <person name="Won Y.J."/>
        </authorList>
    </citation>
    <scope>NUCLEOTIDE SEQUENCE [LARGE SCALE GENOMIC DNA]</scope>
    <source>
        <strain evidence="2">Wonlab-2016</strain>
    </source>
</reference>
<accession>A0ABD0JPG1</accession>